<dbReference type="InterPro" id="IPR023772">
    <property type="entry name" value="DNA-bd_HTH_TetR-type_CS"/>
</dbReference>
<dbReference type="InterPro" id="IPR050624">
    <property type="entry name" value="HTH-type_Tx_Regulator"/>
</dbReference>
<dbReference type="PRINTS" id="PR00455">
    <property type="entry name" value="HTHTETR"/>
</dbReference>
<evidence type="ECO:0000313" key="4">
    <source>
        <dbReference type="EMBL" id="HIU23360.1"/>
    </source>
</evidence>
<dbReference type="Proteomes" id="UP000824078">
    <property type="component" value="Unassembled WGS sequence"/>
</dbReference>
<evidence type="ECO:0000259" key="3">
    <source>
        <dbReference type="PROSITE" id="PS50977"/>
    </source>
</evidence>
<feature type="domain" description="HTH tetR-type" evidence="3">
    <location>
        <begin position="9"/>
        <end position="69"/>
    </location>
</feature>
<comment type="caution">
    <text evidence="4">The sequence shown here is derived from an EMBL/GenBank/DDBJ whole genome shotgun (WGS) entry which is preliminary data.</text>
</comment>
<dbReference type="SUPFAM" id="SSF46689">
    <property type="entry name" value="Homeodomain-like"/>
    <property type="match status" value="1"/>
</dbReference>
<evidence type="ECO:0000256" key="2">
    <source>
        <dbReference type="PROSITE-ProRule" id="PRU00335"/>
    </source>
</evidence>
<name>A0A9D1L424_9ACTN</name>
<organism evidence="4 5">
    <name type="scientific">Candidatus Coprovicinus avistercoris</name>
    <dbReference type="NCBI Taxonomy" id="2840754"/>
    <lineage>
        <taxon>Bacteria</taxon>
        <taxon>Bacillati</taxon>
        <taxon>Actinomycetota</taxon>
        <taxon>Coriobacteriia</taxon>
        <taxon>Coriobacteriales</taxon>
        <taxon>Coriobacteriaceae</taxon>
        <taxon>Coriobacteriaceae incertae sedis</taxon>
        <taxon>Candidatus Coprovicinus</taxon>
    </lineage>
</organism>
<dbReference type="InterPro" id="IPR009057">
    <property type="entry name" value="Homeodomain-like_sf"/>
</dbReference>
<dbReference type="PANTHER" id="PTHR43479">
    <property type="entry name" value="ACREF/ENVCD OPERON REPRESSOR-RELATED"/>
    <property type="match status" value="1"/>
</dbReference>
<dbReference type="PROSITE" id="PS01081">
    <property type="entry name" value="HTH_TETR_1"/>
    <property type="match status" value="1"/>
</dbReference>
<dbReference type="PANTHER" id="PTHR43479:SF7">
    <property type="entry name" value="TETR-FAMILY TRANSCRIPTIONAL REGULATOR"/>
    <property type="match status" value="1"/>
</dbReference>
<reference evidence="4" key="2">
    <citation type="journal article" date="2021" name="PeerJ">
        <title>Extensive microbial diversity within the chicken gut microbiome revealed by metagenomics and culture.</title>
        <authorList>
            <person name="Gilroy R."/>
            <person name="Ravi A."/>
            <person name="Getino M."/>
            <person name="Pursley I."/>
            <person name="Horton D.L."/>
            <person name="Alikhan N.F."/>
            <person name="Baker D."/>
            <person name="Gharbi K."/>
            <person name="Hall N."/>
            <person name="Watson M."/>
            <person name="Adriaenssens E.M."/>
            <person name="Foster-Nyarko E."/>
            <person name="Jarju S."/>
            <person name="Secka A."/>
            <person name="Antonio M."/>
            <person name="Oren A."/>
            <person name="Chaudhuri R.R."/>
            <person name="La Ragione R."/>
            <person name="Hildebrand F."/>
            <person name="Pallen M.J."/>
        </authorList>
    </citation>
    <scope>NUCLEOTIDE SEQUENCE</scope>
    <source>
        <strain evidence="4">ChiHjej12B11-29160</strain>
    </source>
</reference>
<reference evidence="4" key="1">
    <citation type="submission" date="2020-10" db="EMBL/GenBank/DDBJ databases">
        <authorList>
            <person name="Gilroy R."/>
        </authorList>
    </citation>
    <scope>NUCLEOTIDE SEQUENCE</scope>
    <source>
        <strain evidence="4">ChiHjej12B11-29160</strain>
    </source>
</reference>
<dbReference type="PROSITE" id="PS50977">
    <property type="entry name" value="HTH_TETR_2"/>
    <property type="match status" value="1"/>
</dbReference>
<evidence type="ECO:0000256" key="1">
    <source>
        <dbReference type="ARBA" id="ARBA00023125"/>
    </source>
</evidence>
<dbReference type="Pfam" id="PF00440">
    <property type="entry name" value="TetR_N"/>
    <property type="match status" value="1"/>
</dbReference>
<dbReference type="InterPro" id="IPR039532">
    <property type="entry name" value="TetR_C_Firmicutes"/>
</dbReference>
<proteinExistence type="predicted"/>
<dbReference type="AlphaFoldDB" id="A0A9D1L424"/>
<sequence>MPEKRVRTTQTRLRIKQAFTELVSEKGFSAITISDISRRAGINRGTFYLHFVDKNDLLEQLEEETIKDLANILLTPLPAPANTDSDDIFPFEVLRNALRYVVNDFAFISAIAGKGGDPQFSEKFKRLIDGLMEQGLCRAHIAITGNAIYPASYAREIALSHVMAIIELWIRRGCSEDPEQIARMICDTRHVRFDDLLDR</sequence>
<dbReference type="EMBL" id="DVMQ01000002">
    <property type="protein sequence ID" value="HIU23360.1"/>
    <property type="molecule type" value="Genomic_DNA"/>
</dbReference>
<feature type="DNA-binding region" description="H-T-H motif" evidence="2">
    <location>
        <begin position="32"/>
        <end position="51"/>
    </location>
</feature>
<evidence type="ECO:0000313" key="5">
    <source>
        <dbReference type="Proteomes" id="UP000824078"/>
    </source>
</evidence>
<gene>
    <name evidence="4" type="ORF">IAD17_00290</name>
</gene>
<accession>A0A9D1L424</accession>
<keyword evidence="1 2" id="KW-0238">DNA-binding</keyword>
<dbReference type="Pfam" id="PF14278">
    <property type="entry name" value="TetR_C_8"/>
    <property type="match status" value="1"/>
</dbReference>
<dbReference type="Gene3D" id="1.10.357.10">
    <property type="entry name" value="Tetracycline Repressor, domain 2"/>
    <property type="match status" value="1"/>
</dbReference>
<dbReference type="GO" id="GO:0003677">
    <property type="term" value="F:DNA binding"/>
    <property type="evidence" value="ECO:0007669"/>
    <property type="project" value="UniProtKB-UniRule"/>
</dbReference>
<protein>
    <submittedName>
        <fullName evidence="4">TetR/AcrR family transcriptional regulator</fullName>
    </submittedName>
</protein>
<dbReference type="InterPro" id="IPR001647">
    <property type="entry name" value="HTH_TetR"/>
</dbReference>